<name>A0A7S8HGJ6_9BACI</name>
<reference evidence="1 2" key="1">
    <citation type="submission" date="2019-07" db="EMBL/GenBank/DDBJ databases">
        <title>Genome sequence of 2 isolates from Red Sea Mangroves.</title>
        <authorList>
            <person name="Sefrji F."/>
            <person name="Michoud G."/>
            <person name="Merlino G."/>
            <person name="Daffonchio D."/>
        </authorList>
    </citation>
    <scope>NUCLEOTIDE SEQUENCE [LARGE SCALE GENOMIC DNA]</scope>
    <source>
        <strain evidence="1 2">R1DC41</strain>
    </source>
</reference>
<proteinExistence type="predicted"/>
<accession>A0A7S8HGJ6</accession>
<gene>
    <name evidence="1" type="ORF">G8O30_11965</name>
</gene>
<evidence type="ECO:0000313" key="2">
    <source>
        <dbReference type="Proteomes" id="UP000593626"/>
    </source>
</evidence>
<protein>
    <submittedName>
        <fullName evidence="1">Uncharacterized protein</fullName>
    </submittedName>
</protein>
<evidence type="ECO:0000313" key="1">
    <source>
        <dbReference type="EMBL" id="QPC47616.1"/>
    </source>
</evidence>
<dbReference type="KEGG" id="mcui:G8O30_11965"/>
<dbReference type="EMBL" id="CP049742">
    <property type="protein sequence ID" value="QPC47616.1"/>
    <property type="molecule type" value="Genomic_DNA"/>
</dbReference>
<dbReference type="AlphaFoldDB" id="A0A7S8HGJ6"/>
<dbReference type="RefSeq" id="WP_239672289.1">
    <property type="nucleotide sequence ID" value="NZ_CP049742.1"/>
</dbReference>
<keyword evidence="2" id="KW-1185">Reference proteome</keyword>
<organism evidence="1 2">
    <name type="scientific">Mangrovibacillus cuniculi</name>
    <dbReference type="NCBI Taxonomy" id="2593652"/>
    <lineage>
        <taxon>Bacteria</taxon>
        <taxon>Bacillati</taxon>
        <taxon>Bacillota</taxon>
        <taxon>Bacilli</taxon>
        <taxon>Bacillales</taxon>
        <taxon>Bacillaceae</taxon>
        <taxon>Mangrovibacillus</taxon>
    </lineage>
</organism>
<dbReference type="Proteomes" id="UP000593626">
    <property type="component" value="Chromosome"/>
</dbReference>
<sequence>MNKKKIAFILLFAVLLLISLYFLTSRYSSSGVLPKTEQLVEDINVLFPEVEAEEIQDIIFLDNRHVVVPFISEDNQYGVSYWAWENFNWKVLNIRSKGDPELWMLDKKDPSTYHIVWNIHPDDEMKGINFYLTKDRQYRILNGVTHQYGPKVFLEEKVDLEGKTYGVKKFTRQWSTTISEIQQSNLPEQHSLFFGNFSHNLFLYQWVPVMKNGPRQGLPISVNGSDYSTGQVDTEFVNLTSQEEIDRYKMK</sequence>